<dbReference type="Gene3D" id="1.10.510.10">
    <property type="entry name" value="Transferase(Phosphotransferase) domain 1"/>
    <property type="match status" value="2"/>
</dbReference>
<dbReference type="InterPro" id="IPR008271">
    <property type="entry name" value="Ser/Thr_kinase_AS"/>
</dbReference>
<keyword evidence="2" id="KW-0723">Serine/threonine-protein kinase</keyword>
<dbReference type="PANTHER" id="PTHR45998:SF2">
    <property type="entry name" value="SERINE_THREONINE-PROTEIN KINASE 16"/>
    <property type="match status" value="1"/>
</dbReference>
<feature type="domain" description="Protein kinase" evidence="10">
    <location>
        <begin position="1"/>
        <end position="312"/>
    </location>
</feature>
<reference evidence="11" key="1">
    <citation type="submission" date="2022-07" db="EMBL/GenBank/DDBJ databases">
        <title>Phylogenomic reconstructions and comparative analyses of Kickxellomycotina fungi.</title>
        <authorList>
            <person name="Reynolds N.K."/>
            <person name="Stajich J.E."/>
            <person name="Barry K."/>
            <person name="Grigoriev I.V."/>
            <person name="Crous P."/>
            <person name="Smith M.E."/>
        </authorList>
    </citation>
    <scope>NUCLEOTIDE SEQUENCE</scope>
    <source>
        <strain evidence="11">NRRL 1566</strain>
    </source>
</reference>
<dbReference type="PANTHER" id="PTHR45998">
    <property type="entry name" value="SERINE/THREONINE-PROTEIN KINASE 16"/>
    <property type="match status" value="1"/>
</dbReference>
<dbReference type="InterPro" id="IPR011009">
    <property type="entry name" value="Kinase-like_dom_sf"/>
</dbReference>
<evidence type="ECO:0000256" key="3">
    <source>
        <dbReference type="ARBA" id="ARBA00022679"/>
    </source>
</evidence>
<dbReference type="EC" id="2.7.11.1" evidence="1"/>
<protein>
    <recommendedName>
        <fullName evidence="1">non-specific serine/threonine protein kinase</fullName>
        <ecNumber evidence="1">2.7.11.1</ecNumber>
    </recommendedName>
</protein>
<keyword evidence="4" id="KW-0547">Nucleotide-binding</keyword>
<evidence type="ECO:0000256" key="8">
    <source>
        <dbReference type="ARBA" id="ARBA00048679"/>
    </source>
</evidence>
<feature type="compositionally biased region" description="Low complexity" evidence="9">
    <location>
        <begin position="102"/>
        <end position="111"/>
    </location>
</feature>
<keyword evidence="6" id="KW-0067">ATP-binding</keyword>
<feature type="region of interest" description="Disordered" evidence="9">
    <location>
        <begin position="102"/>
        <end position="144"/>
    </location>
</feature>
<keyword evidence="3 11" id="KW-0808">Transferase</keyword>
<dbReference type="SUPFAM" id="SSF56112">
    <property type="entry name" value="Protein kinase-like (PK-like)"/>
    <property type="match status" value="1"/>
</dbReference>
<comment type="catalytic activity">
    <reaction evidence="8">
        <text>L-seryl-[protein] + ATP = O-phospho-L-seryl-[protein] + ADP + H(+)</text>
        <dbReference type="Rhea" id="RHEA:17989"/>
        <dbReference type="Rhea" id="RHEA-COMP:9863"/>
        <dbReference type="Rhea" id="RHEA-COMP:11604"/>
        <dbReference type="ChEBI" id="CHEBI:15378"/>
        <dbReference type="ChEBI" id="CHEBI:29999"/>
        <dbReference type="ChEBI" id="CHEBI:30616"/>
        <dbReference type="ChEBI" id="CHEBI:83421"/>
        <dbReference type="ChEBI" id="CHEBI:456216"/>
        <dbReference type="EC" id="2.7.11.1"/>
    </reaction>
</comment>
<dbReference type="Proteomes" id="UP001139887">
    <property type="component" value="Unassembled WGS sequence"/>
</dbReference>
<dbReference type="Pfam" id="PF00069">
    <property type="entry name" value="Pkinase"/>
    <property type="match status" value="1"/>
</dbReference>
<dbReference type="SMART" id="SM00220">
    <property type="entry name" value="S_TKc"/>
    <property type="match status" value="1"/>
</dbReference>
<dbReference type="InterPro" id="IPR000719">
    <property type="entry name" value="Prot_kinase_dom"/>
</dbReference>
<sequence length="313" mass="34507">MLCHDGTDTLEMAQREIEAGKQLSHPNIVPLIGHLVGEHRAGARYVYMLFPLYKQGNLLDLSLRASELGEPLSEEFIIHVFRGICAALEYLHGYKSTQANAATEEANEQSAMLTTGDGTAGHTEDTTSDEQSQKRGEYTSVPQSSLDVDIKSTSSQYGLVHGDIKLGNVMLADDGRTPVLMDFGSVRPAHIKAQTRMQALQIQDDAAQRCTMPYRAPELFDVQRGAEFDTRTDVWALGCLLFALAYGFTPFEDPHEGPGASIALAAANARYRVPESSPYSKRIPQLVAYMLEPDPQTRPFIDQVIAQINSLYQ</sequence>
<evidence type="ECO:0000313" key="12">
    <source>
        <dbReference type="Proteomes" id="UP001139887"/>
    </source>
</evidence>
<dbReference type="GO" id="GO:0005524">
    <property type="term" value="F:ATP binding"/>
    <property type="evidence" value="ECO:0007669"/>
    <property type="project" value="UniProtKB-KW"/>
</dbReference>
<dbReference type="OrthoDB" id="248923at2759"/>
<dbReference type="PROSITE" id="PS00108">
    <property type="entry name" value="PROTEIN_KINASE_ST"/>
    <property type="match status" value="1"/>
</dbReference>
<name>A0A9W8LWC3_9FUNG</name>
<keyword evidence="12" id="KW-1185">Reference proteome</keyword>
<gene>
    <name evidence="11" type="primary">ENV7</name>
    <name evidence="11" type="ORF">IWW36_006215</name>
</gene>
<keyword evidence="5 11" id="KW-0418">Kinase</keyword>
<evidence type="ECO:0000313" key="11">
    <source>
        <dbReference type="EMBL" id="KAJ2841575.1"/>
    </source>
</evidence>
<dbReference type="InterPro" id="IPR052239">
    <property type="entry name" value="Ser/Thr-specific_kinases"/>
</dbReference>
<comment type="catalytic activity">
    <reaction evidence="7">
        <text>L-threonyl-[protein] + ATP = O-phospho-L-threonyl-[protein] + ADP + H(+)</text>
        <dbReference type="Rhea" id="RHEA:46608"/>
        <dbReference type="Rhea" id="RHEA-COMP:11060"/>
        <dbReference type="Rhea" id="RHEA-COMP:11605"/>
        <dbReference type="ChEBI" id="CHEBI:15378"/>
        <dbReference type="ChEBI" id="CHEBI:30013"/>
        <dbReference type="ChEBI" id="CHEBI:30616"/>
        <dbReference type="ChEBI" id="CHEBI:61977"/>
        <dbReference type="ChEBI" id="CHEBI:456216"/>
        <dbReference type="EC" id="2.7.11.1"/>
    </reaction>
</comment>
<accession>A0A9W8LWC3</accession>
<evidence type="ECO:0000256" key="5">
    <source>
        <dbReference type="ARBA" id="ARBA00022777"/>
    </source>
</evidence>
<evidence type="ECO:0000256" key="4">
    <source>
        <dbReference type="ARBA" id="ARBA00022741"/>
    </source>
</evidence>
<evidence type="ECO:0000259" key="10">
    <source>
        <dbReference type="PROSITE" id="PS50011"/>
    </source>
</evidence>
<dbReference type="PROSITE" id="PS50011">
    <property type="entry name" value="PROTEIN_KINASE_DOM"/>
    <property type="match status" value="1"/>
</dbReference>
<proteinExistence type="predicted"/>
<evidence type="ECO:0000256" key="1">
    <source>
        <dbReference type="ARBA" id="ARBA00012513"/>
    </source>
</evidence>
<dbReference type="AlphaFoldDB" id="A0A9W8LWC3"/>
<organism evidence="11 12">
    <name type="scientific">Coemansia brasiliensis</name>
    <dbReference type="NCBI Taxonomy" id="2650707"/>
    <lineage>
        <taxon>Eukaryota</taxon>
        <taxon>Fungi</taxon>
        <taxon>Fungi incertae sedis</taxon>
        <taxon>Zoopagomycota</taxon>
        <taxon>Kickxellomycotina</taxon>
        <taxon>Kickxellomycetes</taxon>
        <taxon>Kickxellales</taxon>
        <taxon>Kickxellaceae</taxon>
        <taxon>Coemansia</taxon>
    </lineage>
</organism>
<evidence type="ECO:0000256" key="9">
    <source>
        <dbReference type="SAM" id="MobiDB-lite"/>
    </source>
</evidence>
<dbReference type="GO" id="GO:0005737">
    <property type="term" value="C:cytoplasm"/>
    <property type="evidence" value="ECO:0007669"/>
    <property type="project" value="TreeGrafter"/>
</dbReference>
<dbReference type="Pfam" id="PF07714">
    <property type="entry name" value="PK_Tyr_Ser-Thr"/>
    <property type="match status" value="1"/>
</dbReference>
<comment type="caution">
    <text evidence="11">The sequence shown here is derived from an EMBL/GenBank/DDBJ whole genome shotgun (WGS) entry which is preliminary data.</text>
</comment>
<evidence type="ECO:0000256" key="7">
    <source>
        <dbReference type="ARBA" id="ARBA00047899"/>
    </source>
</evidence>
<dbReference type="InterPro" id="IPR001245">
    <property type="entry name" value="Ser-Thr/Tyr_kinase_cat_dom"/>
</dbReference>
<evidence type="ECO:0000256" key="6">
    <source>
        <dbReference type="ARBA" id="ARBA00022840"/>
    </source>
</evidence>
<dbReference type="GO" id="GO:0004674">
    <property type="term" value="F:protein serine/threonine kinase activity"/>
    <property type="evidence" value="ECO:0007669"/>
    <property type="project" value="UniProtKB-KW"/>
</dbReference>
<dbReference type="EMBL" id="JANBUW010002125">
    <property type="protein sequence ID" value="KAJ2841575.1"/>
    <property type="molecule type" value="Genomic_DNA"/>
</dbReference>
<evidence type="ECO:0000256" key="2">
    <source>
        <dbReference type="ARBA" id="ARBA00022527"/>
    </source>
</evidence>